<dbReference type="STRING" id="57704.SAMN04489793_0774"/>
<dbReference type="Proteomes" id="UP000182241">
    <property type="component" value="Unassembled WGS sequence"/>
</dbReference>
<dbReference type="InterPro" id="IPR017871">
    <property type="entry name" value="ABC_transporter-like_CS"/>
</dbReference>
<dbReference type="InterPro" id="IPR003439">
    <property type="entry name" value="ABC_transporter-like_ATP-bd"/>
</dbReference>
<dbReference type="PROSITE" id="PS50893">
    <property type="entry name" value="ABC_TRANSPORTER_2"/>
    <property type="match status" value="1"/>
</dbReference>
<protein>
    <submittedName>
        <fullName evidence="11">Putative ATP-binding cassette transporter</fullName>
    </submittedName>
</protein>
<dbReference type="PROSITE" id="PS50929">
    <property type="entry name" value="ABC_TM1F"/>
    <property type="match status" value="1"/>
</dbReference>
<dbReference type="SMART" id="SM00382">
    <property type="entry name" value="AAA"/>
    <property type="match status" value="1"/>
</dbReference>
<dbReference type="GO" id="GO:0005886">
    <property type="term" value="C:plasma membrane"/>
    <property type="evidence" value="ECO:0007669"/>
    <property type="project" value="UniProtKB-SubCell"/>
</dbReference>
<dbReference type="GO" id="GO:0005524">
    <property type="term" value="F:ATP binding"/>
    <property type="evidence" value="ECO:0007669"/>
    <property type="project" value="UniProtKB-KW"/>
</dbReference>
<organism evidence="11 12">
    <name type="scientific">Tsukamurella tyrosinosolvens</name>
    <dbReference type="NCBI Taxonomy" id="57704"/>
    <lineage>
        <taxon>Bacteria</taxon>
        <taxon>Bacillati</taxon>
        <taxon>Actinomycetota</taxon>
        <taxon>Actinomycetes</taxon>
        <taxon>Mycobacteriales</taxon>
        <taxon>Tsukamurellaceae</taxon>
        <taxon>Tsukamurella</taxon>
    </lineage>
</organism>
<keyword evidence="7 8" id="KW-0472">Membrane</keyword>
<dbReference type="Pfam" id="PF00005">
    <property type="entry name" value="ABC_tran"/>
    <property type="match status" value="1"/>
</dbReference>
<feature type="transmembrane region" description="Helical" evidence="8">
    <location>
        <begin position="66"/>
        <end position="87"/>
    </location>
</feature>
<evidence type="ECO:0000256" key="8">
    <source>
        <dbReference type="SAM" id="Phobius"/>
    </source>
</evidence>
<dbReference type="SUPFAM" id="SSF52540">
    <property type="entry name" value="P-loop containing nucleoside triphosphate hydrolases"/>
    <property type="match status" value="1"/>
</dbReference>
<dbReference type="InterPro" id="IPR011527">
    <property type="entry name" value="ABC1_TM_dom"/>
</dbReference>
<evidence type="ECO:0000256" key="3">
    <source>
        <dbReference type="ARBA" id="ARBA00022692"/>
    </source>
</evidence>
<accession>A0A1H4M352</accession>
<keyword evidence="12" id="KW-1185">Reference proteome</keyword>
<comment type="subcellular location">
    <subcellularLocation>
        <location evidence="1">Cell membrane</location>
        <topology evidence="1">Multi-pass membrane protein</topology>
    </subcellularLocation>
</comment>
<dbReference type="CDD" id="cd03223">
    <property type="entry name" value="ABCD_peroxisomal_ALDP"/>
    <property type="match status" value="1"/>
</dbReference>
<dbReference type="InterPro" id="IPR050835">
    <property type="entry name" value="ABC_transporter_sub-D"/>
</dbReference>
<reference evidence="12" key="1">
    <citation type="submission" date="2016-10" db="EMBL/GenBank/DDBJ databases">
        <authorList>
            <person name="Varghese N."/>
            <person name="Submissions S."/>
        </authorList>
    </citation>
    <scope>NUCLEOTIDE SEQUENCE [LARGE SCALE GENOMIC DNA]</scope>
    <source>
        <strain evidence="12">DSM 44234</strain>
    </source>
</reference>
<dbReference type="Gene3D" id="1.20.1560.10">
    <property type="entry name" value="ABC transporter type 1, transmembrane domain"/>
    <property type="match status" value="1"/>
</dbReference>
<dbReference type="EMBL" id="FNSA01000003">
    <property type="protein sequence ID" value="SEB77461.1"/>
    <property type="molecule type" value="Genomic_DNA"/>
</dbReference>
<proteinExistence type="predicted"/>
<gene>
    <name evidence="11" type="ORF">SAMN04489793_0774</name>
</gene>
<evidence type="ECO:0000259" key="10">
    <source>
        <dbReference type="PROSITE" id="PS50929"/>
    </source>
</evidence>
<dbReference type="OrthoDB" id="9810134at2"/>
<evidence type="ECO:0000256" key="2">
    <source>
        <dbReference type="ARBA" id="ARBA00022448"/>
    </source>
</evidence>
<evidence type="ECO:0000259" key="9">
    <source>
        <dbReference type="PROSITE" id="PS50893"/>
    </source>
</evidence>
<sequence>MEMSNDWGAEWAASAWWLLKAVAITTPIFVIVLAICFVSTRWGRQFWRVSGAYFTGRDSWRVYARILLLIVSTLAAVRLSVLFTYFYNDSQTALQYAVQAVSKGDSPALQAAEDGFWLSMRIFALLAVLWVARALIDYLVNQWLVIDWRIWLTERIVDDYLDGEAYYRNRFIDDTIDNPDQRIQADITAFVGTSVSLSFGAVSAVASIISFTKILWELSAPMTILGVTIPRAMLWLVFAYVLISTVIAFWIGRPLINLNFINERLTAAYRYALVRLRDNAERVAFYQGEQVERRTLLGRFSAVIANTWAIVFRSLKFSGWNLTVSQTAEVFPMAIQAPRVFSGELTIGDVSQTASAFRQVHDSLSFFRLSYDDFAEYRASLIRLDGLLAADEESRKLPRIKGTDEDRSVRLDGIEVRKPDGAVLVEDLRLRLQPGDAVVVKGVSGSGKTTLLRALARIWPYADGEIGRPAGSETLFLSQLPYLPLGDLRTALSYPAELGAFSDDALREALGEVFLPHLADRLDDEDDWAAVLSPGEQQRIAFARILLIRPQAVFLDEATSAVDEGLEHALYTLIRADVPEAVLVSVAHRSTVDRHHAHRLELDGSGSWEYSAL</sequence>
<evidence type="ECO:0000256" key="1">
    <source>
        <dbReference type="ARBA" id="ARBA00004651"/>
    </source>
</evidence>
<dbReference type="AlphaFoldDB" id="A0A1H4M352"/>
<dbReference type="InterPro" id="IPR027417">
    <property type="entry name" value="P-loop_NTPase"/>
</dbReference>
<feature type="transmembrane region" description="Helical" evidence="8">
    <location>
        <begin position="116"/>
        <end position="136"/>
    </location>
</feature>
<evidence type="ECO:0000256" key="4">
    <source>
        <dbReference type="ARBA" id="ARBA00022741"/>
    </source>
</evidence>
<dbReference type="PROSITE" id="PS00211">
    <property type="entry name" value="ABC_TRANSPORTER_1"/>
    <property type="match status" value="1"/>
</dbReference>
<dbReference type="Pfam" id="PF06472">
    <property type="entry name" value="ABC_membrane_2"/>
    <property type="match status" value="1"/>
</dbReference>
<dbReference type="GO" id="GO:0016887">
    <property type="term" value="F:ATP hydrolysis activity"/>
    <property type="evidence" value="ECO:0007669"/>
    <property type="project" value="InterPro"/>
</dbReference>
<dbReference type="InterPro" id="IPR036640">
    <property type="entry name" value="ABC1_TM_sf"/>
</dbReference>
<feature type="domain" description="ABC transmembrane type-1" evidence="10">
    <location>
        <begin position="66"/>
        <end position="376"/>
    </location>
</feature>
<keyword evidence="6 8" id="KW-1133">Transmembrane helix</keyword>
<feature type="transmembrane region" description="Helical" evidence="8">
    <location>
        <begin position="187"/>
        <end position="212"/>
    </location>
</feature>
<keyword evidence="2" id="KW-0813">Transport</keyword>
<evidence type="ECO:0000313" key="11">
    <source>
        <dbReference type="EMBL" id="SEB77461.1"/>
    </source>
</evidence>
<evidence type="ECO:0000256" key="6">
    <source>
        <dbReference type="ARBA" id="ARBA00022989"/>
    </source>
</evidence>
<keyword evidence="5 11" id="KW-0067">ATP-binding</keyword>
<dbReference type="PANTHER" id="PTHR11384">
    <property type="entry name" value="ATP-BINDING CASSETTE, SUB-FAMILY D MEMBER"/>
    <property type="match status" value="1"/>
</dbReference>
<dbReference type="SUPFAM" id="SSF90123">
    <property type="entry name" value="ABC transporter transmembrane region"/>
    <property type="match status" value="1"/>
</dbReference>
<keyword evidence="3 8" id="KW-0812">Transmembrane</keyword>
<keyword evidence="4" id="KW-0547">Nucleotide-binding</keyword>
<dbReference type="RefSeq" id="WP_068740715.1">
    <property type="nucleotide sequence ID" value="NZ_FNSA01000003.1"/>
</dbReference>
<dbReference type="InterPro" id="IPR003593">
    <property type="entry name" value="AAA+_ATPase"/>
</dbReference>
<dbReference type="Gene3D" id="3.40.50.300">
    <property type="entry name" value="P-loop containing nucleotide triphosphate hydrolases"/>
    <property type="match status" value="1"/>
</dbReference>
<evidence type="ECO:0000256" key="7">
    <source>
        <dbReference type="ARBA" id="ARBA00023136"/>
    </source>
</evidence>
<evidence type="ECO:0000256" key="5">
    <source>
        <dbReference type="ARBA" id="ARBA00022840"/>
    </source>
</evidence>
<feature type="transmembrane region" description="Helical" evidence="8">
    <location>
        <begin position="232"/>
        <end position="251"/>
    </location>
</feature>
<dbReference type="GO" id="GO:0140359">
    <property type="term" value="F:ABC-type transporter activity"/>
    <property type="evidence" value="ECO:0007669"/>
    <property type="project" value="InterPro"/>
</dbReference>
<dbReference type="PANTHER" id="PTHR11384:SF59">
    <property type="entry name" value="LYSOSOMAL COBALAMIN TRANSPORTER ABCD4"/>
    <property type="match status" value="1"/>
</dbReference>
<evidence type="ECO:0000313" key="12">
    <source>
        <dbReference type="Proteomes" id="UP000182241"/>
    </source>
</evidence>
<name>A0A1H4M352_TSUTY</name>
<feature type="domain" description="ABC transporter" evidence="9">
    <location>
        <begin position="409"/>
        <end position="613"/>
    </location>
</feature>
<feature type="transmembrane region" description="Helical" evidence="8">
    <location>
        <begin position="15"/>
        <end position="38"/>
    </location>
</feature>